<dbReference type="InterPro" id="IPR037061">
    <property type="entry name" value="Lytic_TGlycoase_superhlx_L_sf"/>
</dbReference>
<dbReference type="InterPro" id="IPR008939">
    <property type="entry name" value="Lytic_TGlycosylase_superhlx_U"/>
</dbReference>
<evidence type="ECO:0000256" key="1">
    <source>
        <dbReference type="ARBA" id="ARBA00007734"/>
    </source>
</evidence>
<evidence type="ECO:0000256" key="3">
    <source>
        <dbReference type="SAM" id="SignalP"/>
    </source>
</evidence>
<keyword evidence="7" id="KW-1185">Reference proteome</keyword>
<comment type="caution">
    <text evidence="6">The sequence shown here is derived from an EMBL/GenBank/DDBJ whole genome shotgun (WGS) entry which is preliminary data.</text>
</comment>
<evidence type="ECO:0000313" key="7">
    <source>
        <dbReference type="Proteomes" id="UP000245474"/>
    </source>
</evidence>
<dbReference type="SUPFAM" id="SSF53955">
    <property type="entry name" value="Lysozyme-like"/>
    <property type="match status" value="1"/>
</dbReference>
<gene>
    <name evidence="6" type="ORF">DEM34_13635</name>
</gene>
<proteinExistence type="inferred from homology"/>
<dbReference type="InterPro" id="IPR023346">
    <property type="entry name" value="Lysozyme-like_dom_sf"/>
</dbReference>
<feature type="signal peptide" evidence="3">
    <location>
        <begin position="1"/>
        <end position="21"/>
    </location>
</feature>
<feature type="chain" id="PRO_5015550957" description="Lytic murein transglycosylase" evidence="3">
    <location>
        <begin position="22"/>
        <end position="631"/>
    </location>
</feature>
<dbReference type="GO" id="GO:0042597">
    <property type="term" value="C:periplasmic space"/>
    <property type="evidence" value="ECO:0007669"/>
    <property type="project" value="InterPro"/>
</dbReference>
<dbReference type="InterPro" id="IPR008258">
    <property type="entry name" value="Transglycosylase_SLT_dom_1"/>
</dbReference>
<evidence type="ECO:0000259" key="5">
    <source>
        <dbReference type="Pfam" id="PF14718"/>
    </source>
</evidence>
<dbReference type="Gene3D" id="1.10.1240.20">
    <property type="entry name" value="Lytic transglycosylase, superhelical linker domain"/>
    <property type="match status" value="1"/>
</dbReference>
<dbReference type="PANTHER" id="PTHR37423">
    <property type="entry name" value="SOLUBLE LYTIC MUREIN TRANSGLYCOSYLASE-RELATED"/>
    <property type="match status" value="1"/>
</dbReference>
<comment type="similarity">
    <text evidence="1">Belongs to the transglycosylase Slt family.</text>
</comment>
<dbReference type="AlphaFoldDB" id="A0A2U2MYY9"/>
<dbReference type="Gene3D" id="1.10.530.10">
    <property type="match status" value="1"/>
</dbReference>
<dbReference type="OrthoDB" id="92254at2"/>
<dbReference type="InterPro" id="IPR012289">
    <property type="entry name" value="Lytic_TGlycosylase_superhlx_L"/>
</dbReference>
<feature type="domain" description="Lytic transglycosylase superhelical linker" evidence="5">
    <location>
        <begin position="393"/>
        <end position="450"/>
    </location>
</feature>
<evidence type="ECO:0000259" key="4">
    <source>
        <dbReference type="Pfam" id="PF01464"/>
    </source>
</evidence>
<dbReference type="EMBL" id="QFFI01000023">
    <property type="protein sequence ID" value="PWG62022.1"/>
    <property type="molecule type" value="Genomic_DNA"/>
</dbReference>
<reference evidence="6 7" key="1">
    <citation type="submission" date="2018-05" db="EMBL/GenBank/DDBJ databases">
        <title>Spiribacter halobius sp. nov., a moderately halophilic bacterium isolated from marine solar saltern.</title>
        <authorList>
            <person name="Zheng W.-S."/>
            <person name="Lu D.-C."/>
            <person name="Du Z.-J."/>
        </authorList>
    </citation>
    <scope>NUCLEOTIDE SEQUENCE [LARGE SCALE GENOMIC DNA]</scope>
    <source>
        <strain evidence="6 7">E85</strain>
    </source>
</reference>
<feature type="domain" description="Transglycosylase SLT" evidence="4">
    <location>
        <begin position="471"/>
        <end position="577"/>
    </location>
</feature>
<evidence type="ECO:0000313" key="6">
    <source>
        <dbReference type="EMBL" id="PWG62022.1"/>
    </source>
</evidence>
<dbReference type="SUPFAM" id="SSF48435">
    <property type="entry name" value="Bacterial muramidases"/>
    <property type="match status" value="1"/>
</dbReference>
<name>A0A2U2MYY9_9GAMM</name>
<keyword evidence="2 3" id="KW-0732">Signal</keyword>
<dbReference type="Pfam" id="PF14718">
    <property type="entry name" value="SLT_L"/>
    <property type="match status" value="1"/>
</dbReference>
<dbReference type="CDD" id="cd13401">
    <property type="entry name" value="Slt70-like"/>
    <property type="match status" value="1"/>
</dbReference>
<dbReference type="Pfam" id="PF01464">
    <property type="entry name" value="SLT"/>
    <property type="match status" value="1"/>
</dbReference>
<dbReference type="GO" id="GO:0004553">
    <property type="term" value="F:hydrolase activity, hydrolyzing O-glycosyl compounds"/>
    <property type="evidence" value="ECO:0007669"/>
    <property type="project" value="InterPro"/>
</dbReference>
<evidence type="ECO:0008006" key="8">
    <source>
        <dbReference type="Google" id="ProtNLM"/>
    </source>
</evidence>
<protein>
    <recommendedName>
        <fullName evidence="8">Lytic murein transglycosylase</fullName>
    </recommendedName>
</protein>
<dbReference type="RefSeq" id="WP_109679378.1">
    <property type="nucleotide sequence ID" value="NZ_CP086615.1"/>
</dbReference>
<organism evidence="6 7">
    <name type="scientific">Sediminicurvatus halobius</name>
    <dbReference type="NCBI Taxonomy" id="2182432"/>
    <lineage>
        <taxon>Bacteria</taxon>
        <taxon>Pseudomonadati</taxon>
        <taxon>Pseudomonadota</taxon>
        <taxon>Gammaproteobacteria</taxon>
        <taxon>Chromatiales</taxon>
        <taxon>Ectothiorhodospiraceae</taxon>
        <taxon>Sediminicurvatus</taxon>
    </lineage>
</organism>
<evidence type="ECO:0000256" key="2">
    <source>
        <dbReference type="ARBA" id="ARBA00022729"/>
    </source>
</evidence>
<sequence>MRTVATTLASVLLAMAGMAAAASPAEQYRAGVRALEAGDTAAVDAARKALAGEPIRAYLDYAVLRAELEEASPARVNAFLDRHADLAVTQRLRVAWLRELARREDWAALRSRYAGERDVHVRCALVEAHRQADDHDSAARVALALWHVGYRQPGACNDAFDYLHDRGELTAERLRARMLLALEAGNPGLARAYRDRLPTEQQRWLDHWLTVWSQPAKARGLEPKALGPAAERSRVLVAALERLARSDPEAARDLLPVAERHGLKPRARGRIERTAALWAAYRDHPDGLTWLRALSDADSDEVARAWRVRAALRAGHWPAVRSAIGRMPPEQGQRARWQYWLGRALAAEDRTAAASRAYEGAASEFGYYGFLAADALGRPYRWGQKGPEAASELPALPALVRAQQLHAAGETAYARLEWRAAMALLTPAERLAAARRAQAEDWPWAVMHASGRAGTSNASRLRFPFGFRDSVEAAARQADVDADWLYALIRQESAFGLGRCSHRGACGPAQLMPATARWLLDRDGADSEPLPRVLERPEMNIGLGARYLAHLLGRFDDPVLAIAAYNAGPGSVAGWLEAGSGPPPGSARWIETLPFGETRDYVQAILFNRTVYRLRLTGDTQRLSEVLRADR</sequence>
<dbReference type="Proteomes" id="UP000245474">
    <property type="component" value="Unassembled WGS sequence"/>
</dbReference>
<accession>A0A2U2MYY9</accession>
<dbReference type="Gene3D" id="1.25.20.10">
    <property type="entry name" value="Bacterial muramidases"/>
    <property type="match status" value="1"/>
</dbReference>
<dbReference type="PANTHER" id="PTHR37423:SF5">
    <property type="entry name" value="SOLUBLE LYTIC MUREIN TRANSGLYCOSYLASE"/>
    <property type="match status" value="1"/>
</dbReference>